<evidence type="ECO:0000256" key="1">
    <source>
        <dbReference type="SAM" id="MobiDB-lite"/>
    </source>
</evidence>
<reference evidence="2" key="1">
    <citation type="journal article" date="2022" name="bioRxiv">
        <title>Sequencing and chromosome-scale assembly of the giantPleurodeles waltlgenome.</title>
        <authorList>
            <person name="Brown T."/>
            <person name="Elewa A."/>
            <person name="Iarovenko S."/>
            <person name="Subramanian E."/>
            <person name="Araus A.J."/>
            <person name="Petzold A."/>
            <person name="Susuki M."/>
            <person name="Suzuki K.-i.T."/>
            <person name="Hayashi T."/>
            <person name="Toyoda A."/>
            <person name="Oliveira C."/>
            <person name="Osipova E."/>
            <person name="Leigh N.D."/>
            <person name="Simon A."/>
            <person name="Yun M.H."/>
        </authorList>
    </citation>
    <scope>NUCLEOTIDE SEQUENCE</scope>
    <source>
        <strain evidence="2">20211129_DDA</strain>
        <tissue evidence="2">Liver</tissue>
    </source>
</reference>
<dbReference type="Proteomes" id="UP001066276">
    <property type="component" value="Chromosome 9"/>
</dbReference>
<gene>
    <name evidence="2" type="ORF">NDU88_005684</name>
</gene>
<protein>
    <submittedName>
        <fullName evidence="2">Uncharacterized protein</fullName>
    </submittedName>
</protein>
<evidence type="ECO:0000313" key="2">
    <source>
        <dbReference type="EMBL" id="KAJ1108308.1"/>
    </source>
</evidence>
<dbReference type="EMBL" id="JANPWB010000013">
    <property type="protein sequence ID" value="KAJ1108308.1"/>
    <property type="molecule type" value="Genomic_DNA"/>
</dbReference>
<dbReference type="AlphaFoldDB" id="A0AAV7MX40"/>
<keyword evidence="3" id="KW-1185">Reference proteome</keyword>
<feature type="compositionally biased region" description="Basic and acidic residues" evidence="1">
    <location>
        <begin position="323"/>
        <end position="338"/>
    </location>
</feature>
<evidence type="ECO:0000313" key="3">
    <source>
        <dbReference type="Proteomes" id="UP001066276"/>
    </source>
</evidence>
<feature type="compositionally biased region" description="Basic and acidic residues" evidence="1">
    <location>
        <begin position="205"/>
        <end position="220"/>
    </location>
</feature>
<feature type="compositionally biased region" description="Gly residues" evidence="1">
    <location>
        <begin position="365"/>
        <end position="374"/>
    </location>
</feature>
<name>A0AAV7MX40_PLEWA</name>
<organism evidence="2 3">
    <name type="scientific">Pleurodeles waltl</name>
    <name type="common">Iberian ribbed newt</name>
    <dbReference type="NCBI Taxonomy" id="8319"/>
    <lineage>
        <taxon>Eukaryota</taxon>
        <taxon>Metazoa</taxon>
        <taxon>Chordata</taxon>
        <taxon>Craniata</taxon>
        <taxon>Vertebrata</taxon>
        <taxon>Euteleostomi</taxon>
        <taxon>Amphibia</taxon>
        <taxon>Batrachia</taxon>
        <taxon>Caudata</taxon>
        <taxon>Salamandroidea</taxon>
        <taxon>Salamandridae</taxon>
        <taxon>Pleurodelinae</taxon>
        <taxon>Pleurodeles</taxon>
    </lineage>
</organism>
<sequence length="374" mass="38792">MGEATLLRVSPHRIRMYLYQSSRRDGGRSKSAGGRRAVTAGRPNGSTEGRALELGRPAHRVSVGVAAAVAACSPPRAAGVVKYHPTELETSSEGPHSVVRPQGSRIKKAGALEASAAGKSGGLRKAGALQARAAGALQARAAGALQARAAGAGQRRQARGPKGGPGAIPKRKGLKVAGRGLRNEGGAPLAEVSRAQASGGGCGEGDQRKTDERESERDPRVPIFKKWPTMLQWSSEEEGEGTVGGGWYDGEGPVVDRSLGVPKRAYGTDISGCEVLVEDDGLEEEVLEGEEGPGGLSQWDVESSPGTPDLDWQGPLDYEDDDPGKQDVARLYWEEEKAGPGAASRMASAGRSRRRYGAADASSGLCGGVGFAPP</sequence>
<accession>A0AAV7MX40</accession>
<feature type="compositionally biased region" description="Low complexity" evidence="1">
    <location>
        <begin position="339"/>
        <end position="350"/>
    </location>
</feature>
<comment type="caution">
    <text evidence="2">The sequence shown here is derived from an EMBL/GenBank/DDBJ whole genome shotgun (WGS) entry which is preliminary data.</text>
</comment>
<feature type="region of interest" description="Disordered" evidence="1">
    <location>
        <begin position="148"/>
        <end position="249"/>
    </location>
</feature>
<feature type="region of interest" description="Disordered" evidence="1">
    <location>
        <begin position="286"/>
        <end position="374"/>
    </location>
</feature>
<proteinExistence type="predicted"/>
<feature type="region of interest" description="Disordered" evidence="1">
    <location>
        <begin position="20"/>
        <end position="55"/>
    </location>
</feature>